<proteinExistence type="inferred from homology"/>
<evidence type="ECO:0000256" key="7">
    <source>
        <dbReference type="ARBA" id="ARBA00023128"/>
    </source>
</evidence>
<evidence type="ECO:0000256" key="8">
    <source>
        <dbReference type="ARBA" id="ARBA00023136"/>
    </source>
</evidence>
<comment type="subcellular location">
    <subcellularLocation>
        <location evidence="1">Membrane</location>
        <topology evidence="1">Single-pass membrane protein</topology>
    </subcellularLocation>
    <subcellularLocation>
        <location evidence="2">Mitochondrion membrane</location>
    </subcellularLocation>
</comment>
<dbReference type="InterPro" id="IPR010548">
    <property type="entry name" value="BNIP3"/>
</dbReference>
<reference evidence="10" key="1">
    <citation type="submission" date="2023-10" db="EMBL/GenBank/DDBJ databases">
        <title>Genome assemblies of two species of porcelain crab, Petrolisthes cinctipes and Petrolisthes manimaculis (Anomura: Porcellanidae).</title>
        <authorList>
            <person name="Angst P."/>
        </authorList>
    </citation>
    <scope>NUCLEOTIDE SEQUENCE</scope>
    <source>
        <strain evidence="10">PB745_01</strain>
        <tissue evidence="10">Gill</tissue>
    </source>
</reference>
<dbReference type="GO" id="GO:0042802">
    <property type="term" value="F:identical protein binding"/>
    <property type="evidence" value="ECO:0007669"/>
    <property type="project" value="UniProtKB-ARBA"/>
</dbReference>
<sequence>MRHCPMITTDTPHSLYCTSCESWVDLSNQPGSPDRVTPLPFGNGEEYLRLLREAQRESNQSSARVSLASSRRDTPRDSPHDSIWLSKRSGSGGVISLPIN</sequence>
<evidence type="ECO:0000256" key="4">
    <source>
        <dbReference type="ARBA" id="ARBA00022692"/>
    </source>
</evidence>
<protein>
    <submittedName>
        <fullName evidence="10">Uncharacterized protein</fullName>
    </submittedName>
</protein>
<feature type="compositionally biased region" description="Low complexity" evidence="9">
    <location>
        <begin position="58"/>
        <end position="69"/>
    </location>
</feature>
<dbReference type="GO" id="GO:0043065">
    <property type="term" value="P:positive regulation of apoptotic process"/>
    <property type="evidence" value="ECO:0007669"/>
    <property type="project" value="InterPro"/>
</dbReference>
<keyword evidence="5" id="KW-0053">Apoptosis</keyword>
<keyword evidence="8" id="KW-0472">Membrane</keyword>
<evidence type="ECO:0000256" key="9">
    <source>
        <dbReference type="SAM" id="MobiDB-lite"/>
    </source>
</evidence>
<accession>A0AAE1KW15</accession>
<dbReference type="Proteomes" id="UP001286313">
    <property type="component" value="Unassembled WGS sequence"/>
</dbReference>
<feature type="compositionally biased region" description="Basic and acidic residues" evidence="9">
    <location>
        <begin position="70"/>
        <end position="80"/>
    </location>
</feature>
<keyword evidence="4" id="KW-0812">Transmembrane</keyword>
<keyword evidence="11" id="KW-1185">Reference proteome</keyword>
<name>A0AAE1KW15_PETCI</name>
<dbReference type="GO" id="GO:0006915">
    <property type="term" value="P:apoptotic process"/>
    <property type="evidence" value="ECO:0007669"/>
    <property type="project" value="UniProtKB-KW"/>
</dbReference>
<evidence type="ECO:0000256" key="6">
    <source>
        <dbReference type="ARBA" id="ARBA00022989"/>
    </source>
</evidence>
<dbReference type="Pfam" id="PF06553">
    <property type="entry name" value="BNIP3"/>
    <property type="match status" value="1"/>
</dbReference>
<evidence type="ECO:0000256" key="1">
    <source>
        <dbReference type="ARBA" id="ARBA00004167"/>
    </source>
</evidence>
<keyword evidence="7" id="KW-0496">Mitochondrion</keyword>
<gene>
    <name evidence="10" type="ORF">Pcinc_009861</name>
</gene>
<evidence type="ECO:0000313" key="11">
    <source>
        <dbReference type="Proteomes" id="UP001286313"/>
    </source>
</evidence>
<evidence type="ECO:0000256" key="2">
    <source>
        <dbReference type="ARBA" id="ARBA00004325"/>
    </source>
</evidence>
<comment type="similarity">
    <text evidence="3">Belongs to the NIP3 family.</text>
</comment>
<keyword evidence="6" id="KW-1133">Transmembrane helix</keyword>
<evidence type="ECO:0000313" key="10">
    <source>
        <dbReference type="EMBL" id="KAK3885967.1"/>
    </source>
</evidence>
<evidence type="ECO:0000256" key="3">
    <source>
        <dbReference type="ARBA" id="ARBA00007710"/>
    </source>
</evidence>
<dbReference type="EMBL" id="JAWQEG010000746">
    <property type="protein sequence ID" value="KAK3885967.1"/>
    <property type="molecule type" value="Genomic_DNA"/>
</dbReference>
<feature type="region of interest" description="Disordered" evidence="9">
    <location>
        <begin position="54"/>
        <end position="100"/>
    </location>
</feature>
<dbReference type="AlphaFoldDB" id="A0AAE1KW15"/>
<comment type="caution">
    <text evidence="10">The sequence shown here is derived from an EMBL/GenBank/DDBJ whole genome shotgun (WGS) entry which is preliminary data.</text>
</comment>
<dbReference type="GO" id="GO:0031966">
    <property type="term" value="C:mitochondrial membrane"/>
    <property type="evidence" value="ECO:0007669"/>
    <property type="project" value="UniProtKB-SubCell"/>
</dbReference>
<organism evidence="10 11">
    <name type="scientific">Petrolisthes cinctipes</name>
    <name type="common">Flat porcelain crab</name>
    <dbReference type="NCBI Taxonomy" id="88211"/>
    <lineage>
        <taxon>Eukaryota</taxon>
        <taxon>Metazoa</taxon>
        <taxon>Ecdysozoa</taxon>
        <taxon>Arthropoda</taxon>
        <taxon>Crustacea</taxon>
        <taxon>Multicrustacea</taxon>
        <taxon>Malacostraca</taxon>
        <taxon>Eumalacostraca</taxon>
        <taxon>Eucarida</taxon>
        <taxon>Decapoda</taxon>
        <taxon>Pleocyemata</taxon>
        <taxon>Anomura</taxon>
        <taxon>Galatheoidea</taxon>
        <taxon>Porcellanidae</taxon>
        <taxon>Petrolisthes</taxon>
    </lineage>
</organism>
<evidence type="ECO:0000256" key="5">
    <source>
        <dbReference type="ARBA" id="ARBA00022703"/>
    </source>
</evidence>